<name>A0ABT2CIS6_9ACTN</name>
<keyword evidence="5" id="KW-0676">Redox-active center</keyword>
<comment type="subcellular location">
    <subcellularLocation>
        <location evidence="1">Cell envelope</location>
    </subcellularLocation>
</comment>
<dbReference type="InterPro" id="IPR050553">
    <property type="entry name" value="Thioredoxin_ResA/DsbE_sf"/>
</dbReference>
<proteinExistence type="predicted"/>
<dbReference type="Pfam" id="PF00578">
    <property type="entry name" value="AhpC-TSA"/>
    <property type="match status" value="1"/>
</dbReference>
<evidence type="ECO:0000313" key="9">
    <source>
        <dbReference type="Proteomes" id="UP001431313"/>
    </source>
</evidence>
<dbReference type="InterPro" id="IPR017937">
    <property type="entry name" value="Thioredoxin_CS"/>
</dbReference>
<dbReference type="Proteomes" id="UP001431313">
    <property type="component" value="Unassembled WGS sequence"/>
</dbReference>
<dbReference type="InterPro" id="IPR006311">
    <property type="entry name" value="TAT_signal"/>
</dbReference>
<feature type="signal peptide" evidence="6">
    <location>
        <begin position="1"/>
        <end position="34"/>
    </location>
</feature>
<feature type="chain" id="PRO_5047056666" evidence="6">
    <location>
        <begin position="35"/>
        <end position="213"/>
    </location>
</feature>
<reference evidence="8" key="1">
    <citation type="submission" date="2022-08" db="EMBL/GenBank/DDBJ databases">
        <authorList>
            <person name="Somphong A."/>
            <person name="Phongsopitanun W."/>
        </authorList>
    </citation>
    <scope>NUCLEOTIDE SEQUENCE</scope>
    <source>
        <strain evidence="8">LP05-1</strain>
    </source>
</reference>
<comment type="caution">
    <text evidence="8">The sequence shown here is derived from an EMBL/GenBank/DDBJ whole genome shotgun (WGS) entry which is preliminary data.</text>
</comment>
<organism evidence="8 9">
    <name type="scientific">Streptomyces pyxinae</name>
    <dbReference type="NCBI Taxonomy" id="2970734"/>
    <lineage>
        <taxon>Bacteria</taxon>
        <taxon>Bacillati</taxon>
        <taxon>Actinomycetota</taxon>
        <taxon>Actinomycetes</taxon>
        <taxon>Kitasatosporales</taxon>
        <taxon>Streptomycetaceae</taxon>
        <taxon>Streptomyces</taxon>
    </lineage>
</organism>
<evidence type="ECO:0000256" key="2">
    <source>
        <dbReference type="ARBA" id="ARBA00022748"/>
    </source>
</evidence>
<keyword evidence="2" id="KW-0201">Cytochrome c-type biogenesis</keyword>
<protein>
    <submittedName>
        <fullName evidence="8">TlpA family protein disulfide reductase</fullName>
    </submittedName>
</protein>
<dbReference type="PANTHER" id="PTHR42852">
    <property type="entry name" value="THIOL:DISULFIDE INTERCHANGE PROTEIN DSBE"/>
    <property type="match status" value="1"/>
</dbReference>
<dbReference type="InterPro" id="IPR036249">
    <property type="entry name" value="Thioredoxin-like_sf"/>
</dbReference>
<keyword evidence="4" id="KW-1015">Disulfide bond</keyword>
<evidence type="ECO:0000256" key="3">
    <source>
        <dbReference type="ARBA" id="ARBA00022968"/>
    </source>
</evidence>
<keyword evidence="9" id="KW-1185">Reference proteome</keyword>
<gene>
    <name evidence="8" type="ORF">NX801_16935</name>
</gene>
<dbReference type="PROSITE" id="PS51318">
    <property type="entry name" value="TAT"/>
    <property type="match status" value="1"/>
</dbReference>
<dbReference type="PROSITE" id="PS00194">
    <property type="entry name" value="THIOREDOXIN_1"/>
    <property type="match status" value="1"/>
</dbReference>
<evidence type="ECO:0000259" key="7">
    <source>
        <dbReference type="PROSITE" id="PS51352"/>
    </source>
</evidence>
<feature type="domain" description="Thioredoxin" evidence="7">
    <location>
        <begin position="59"/>
        <end position="203"/>
    </location>
</feature>
<evidence type="ECO:0000256" key="1">
    <source>
        <dbReference type="ARBA" id="ARBA00004196"/>
    </source>
</evidence>
<evidence type="ECO:0000256" key="6">
    <source>
        <dbReference type="SAM" id="SignalP"/>
    </source>
</evidence>
<keyword evidence="3" id="KW-0812">Transmembrane</keyword>
<keyword evidence="6" id="KW-0732">Signal</keyword>
<accession>A0ABT2CIS6</accession>
<dbReference type="Gene3D" id="3.40.30.10">
    <property type="entry name" value="Glutaredoxin"/>
    <property type="match status" value="1"/>
</dbReference>
<dbReference type="EMBL" id="JANUGQ010000013">
    <property type="protein sequence ID" value="MCS0637319.1"/>
    <property type="molecule type" value="Genomic_DNA"/>
</dbReference>
<dbReference type="InterPro" id="IPR000866">
    <property type="entry name" value="AhpC/TSA"/>
</dbReference>
<sequence>MIAEPPPRIPVRSRTTRRRWLRTAALAAGLTALAACTTGPGADGPADRAGAGAVTTVPAAERRPAPALTGESLHGERLDLAAYRGKVVVLNIWAAWCAPCRAEAPHFARVARELKNQGVEFVGINTRNQDTGEPLAFERDYGIPYPSFHDPSGKLILAFPRGSLNPQAIPTTLVVDREGRTAARALTALGEDQLKDMIRPLLTERPAPAPRAG</sequence>
<dbReference type="PROSITE" id="PS51352">
    <property type="entry name" value="THIOREDOXIN_2"/>
    <property type="match status" value="1"/>
</dbReference>
<evidence type="ECO:0000256" key="4">
    <source>
        <dbReference type="ARBA" id="ARBA00023157"/>
    </source>
</evidence>
<dbReference type="CDD" id="cd02966">
    <property type="entry name" value="TlpA_like_family"/>
    <property type="match status" value="1"/>
</dbReference>
<dbReference type="RefSeq" id="WP_258788571.1">
    <property type="nucleotide sequence ID" value="NZ_JANUGQ010000013.1"/>
</dbReference>
<dbReference type="PANTHER" id="PTHR42852:SF6">
    <property type="entry name" value="THIOL:DISULFIDE INTERCHANGE PROTEIN DSBE"/>
    <property type="match status" value="1"/>
</dbReference>
<dbReference type="SUPFAM" id="SSF52833">
    <property type="entry name" value="Thioredoxin-like"/>
    <property type="match status" value="1"/>
</dbReference>
<dbReference type="InterPro" id="IPR013766">
    <property type="entry name" value="Thioredoxin_domain"/>
</dbReference>
<keyword evidence="3" id="KW-0735">Signal-anchor</keyword>
<evidence type="ECO:0000313" key="8">
    <source>
        <dbReference type="EMBL" id="MCS0637319.1"/>
    </source>
</evidence>
<evidence type="ECO:0000256" key="5">
    <source>
        <dbReference type="ARBA" id="ARBA00023284"/>
    </source>
</evidence>